<evidence type="ECO:0008006" key="5">
    <source>
        <dbReference type="Google" id="ProtNLM"/>
    </source>
</evidence>
<feature type="compositionally biased region" description="Low complexity" evidence="1">
    <location>
        <begin position="220"/>
        <end position="232"/>
    </location>
</feature>
<comment type="caution">
    <text evidence="3">The sequence shown here is derived from an EMBL/GenBank/DDBJ whole genome shotgun (WGS) entry which is preliminary data.</text>
</comment>
<feature type="transmembrane region" description="Helical" evidence="2">
    <location>
        <begin position="52"/>
        <end position="72"/>
    </location>
</feature>
<feature type="transmembrane region" description="Helical" evidence="2">
    <location>
        <begin position="84"/>
        <end position="103"/>
    </location>
</feature>
<dbReference type="STRING" id="161355.PS9374_01263"/>
<evidence type="ECO:0000313" key="4">
    <source>
        <dbReference type="Proteomes" id="UP000077701"/>
    </source>
</evidence>
<dbReference type="Pfam" id="PF06197">
    <property type="entry name" value="DUF998"/>
    <property type="match status" value="1"/>
</dbReference>
<proteinExistence type="predicted"/>
<feature type="transmembrane region" description="Helical" evidence="2">
    <location>
        <begin position="118"/>
        <end position="137"/>
    </location>
</feature>
<accession>A0A171BVB4</accession>
<evidence type="ECO:0000313" key="3">
    <source>
        <dbReference type="EMBL" id="GAT65630.1"/>
    </source>
</evidence>
<dbReference type="Proteomes" id="UP000077701">
    <property type="component" value="Unassembled WGS sequence"/>
</dbReference>
<dbReference type="AlphaFoldDB" id="A0A171BVB4"/>
<dbReference type="RefSeq" id="WP_068895149.1">
    <property type="nucleotide sequence ID" value="NZ_BDCX01000002.1"/>
</dbReference>
<keyword evidence="2" id="KW-0472">Membrane</keyword>
<dbReference type="OrthoDB" id="3530459at2"/>
<keyword evidence="4" id="KW-1185">Reference proteome</keyword>
<organism evidence="3 4">
    <name type="scientific">Planomonospora sphaerica</name>
    <dbReference type="NCBI Taxonomy" id="161355"/>
    <lineage>
        <taxon>Bacteria</taxon>
        <taxon>Bacillati</taxon>
        <taxon>Actinomycetota</taxon>
        <taxon>Actinomycetes</taxon>
        <taxon>Streptosporangiales</taxon>
        <taxon>Streptosporangiaceae</taxon>
        <taxon>Planomonospora</taxon>
    </lineage>
</organism>
<feature type="region of interest" description="Disordered" evidence="1">
    <location>
        <begin position="205"/>
        <end position="232"/>
    </location>
</feature>
<feature type="transmembrane region" description="Helical" evidence="2">
    <location>
        <begin position="144"/>
        <end position="165"/>
    </location>
</feature>
<reference evidence="3 4" key="1">
    <citation type="journal article" date="2016" name="Genome Announc.">
        <title>Draft Genome Sequence of Planomonospora sphaerica JCM9374, a Rare Actinomycete.</title>
        <authorList>
            <person name="Dohra H."/>
            <person name="Suzuki T."/>
            <person name="Inoue Y."/>
            <person name="Kodani S."/>
        </authorList>
    </citation>
    <scope>NUCLEOTIDE SEQUENCE [LARGE SCALE GENOMIC DNA]</scope>
    <source>
        <strain evidence="3 4">JCM 9374</strain>
    </source>
</reference>
<reference evidence="4" key="2">
    <citation type="submission" date="2016-04" db="EMBL/GenBank/DDBJ databases">
        <title>Planomonospora sphaerica JCM9374 whole genome shotgun sequence.</title>
        <authorList>
            <person name="Suzuki T."/>
            <person name="Dohra H."/>
            <person name="Kodani S."/>
        </authorList>
    </citation>
    <scope>NUCLEOTIDE SEQUENCE [LARGE SCALE GENOMIC DNA]</scope>
    <source>
        <strain evidence="4">JCM 9374</strain>
    </source>
</reference>
<gene>
    <name evidence="3" type="ORF">PS9374_01263</name>
</gene>
<keyword evidence="2" id="KW-1133">Transmembrane helix</keyword>
<protein>
    <recommendedName>
        <fullName evidence="5">DUF998 domain-containing protein</fullName>
    </recommendedName>
</protein>
<sequence length="232" mass="22970">MSGRDGTLGNGGELGRGGAVLAAVAMGYAHLAAGGAVDPMGDLVSDYALHDATAWALVGGTLALASACLWTAYGLARTDPARSAAARVLLVAGALGLLLTAVFPTDAAPGVTSIAGEIHRWSAAVVFTALPCAGRLLGRRSGGVALPAVSAACVALLALFLAAHPGSPIAEPIGGPGYYGLVERLLLLAEITLVFLAAGHASGRALPEAAGRPPRRPAAARHGSGAPVLQHK</sequence>
<name>A0A171BVB4_9ACTN</name>
<dbReference type="EMBL" id="BDCX01000002">
    <property type="protein sequence ID" value="GAT65630.1"/>
    <property type="molecule type" value="Genomic_DNA"/>
</dbReference>
<dbReference type="InterPro" id="IPR009339">
    <property type="entry name" value="DUF998"/>
</dbReference>
<feature type="transmembrane region" description="Helical" evidence="2">
    <location>
        <begin position="185"/>
        <end position="206"/>
    </location>
</feature>
<keyword evidence="2" id="KW-0812">Transmembrane</keyword>
<evidence type="ECO:0000256" key="1">
    <source>
        <dbReference type="SAM" id="MobiDB-lite"/>
    </source>
</evidence>
<evidence type="ECO:0000256" key="2">
    <source>
        <dbReference type="SAM" id="Phobius"/>
    </source>
</evidence>